<dbReference type="EC" id="3.6.5.n1" evidence="10"/>
<feature type="region of interest" description="Disordered" evidence="12">
    <location>
        <begin position="573"/>
        <end position="620"/>
    </location>
</feature>
<dbReference type="InterPro" id="IPR005225">
    <property type="entry name" value="Small_GTP-bd"/>
</dbReference>
<dbReference type="Gene3D" id="2.40.30.10">
    <property type="entry name" value="Translation factors"/>
    <property type="match status" value="1"/>
</dbReference>
<keyword evidence="9 10" id="KW-0472">Membrane</keyword>
<dbReference type="NCBIfam" id="TIGR01393">
    <property type="entry name" value="lepA"/>
    <property type="match status" value="1"/>
</dbReference>
<keyword evidence="8 10" id="KW-0342">GTP-binding</keyword>
<dbReference type="NCBIfam" id="TIGR00231">
    <property type="entry name" value="small_GTP"/>
    <property type="match status" value="1"/>
</dbReference>
<feature type="signal peptide" evidence="13">
    <location>
        <begin position="1"/>
        <end position="24"/>
    </location>
</feature>
<dbReference type="EMBL" id="LHPF02000001">
    <property type="protein sequence ID" value="PSC76213.1"/>
    <property type="molecule type" value="Genomic_DNA"/>
</dbReference>
<evidence type="ECO:0000313" key="15">
    <source>
        <dbReference type="EMBL" id="PSC76213.1"/>
    </source>
</evidence>
<dbReference type="FunFam" id="2.40.30.10:FF:000015">
    <property type="entry name" value="Translation factor GUF1, mitochondrial"/>
    <property type="match status" value="1"/>
</dbReference>
<comment type="function">
    <text evidence="10">Promotes mitochondrial protein synthesis. May act as a fidelity factor of the translation reaction, by catalyzing a one-codon backward translocation of tRNAs on improperly translocated ribosomes. Binds to mitochondrial ribosomes in a GTP-dependent manner.</text>
</comment>
<dbReference type="InterPro" id="IPR031157">
    <property type="entry name" value="G_TR_CS"/>
</dbReference>
<gene>
    <name evidence="15" type="primary">g920</name>
    <name evidence="15" type="ORF">C2E20_0920</name>
</gene>
<dbReference type="Gene3D" id="3.30.70.870">
    <property type="entry name" value="Elongation Factor G (Translational Gtpase), domain 3"/>
    <property type="match status" value="1"/>
</dbReference>
<dbReference type="PROSITE" id="PS00301">
    <property type="entry name" value="G_TR_1"/>
    <property type="match status" value="1"/>
</dbReference>
<dbReference type="Gene3D" id="3.30.70.2570">
    <property type="entry name" value="Elongation factor 4, C-terminal domain"/>
    <property type="match status" value="1"/>
</dbReference>
<evidence type="ECO:0000256" key="6">
    <source>
        <dbReference type="ARBA" id="ARBA00022825"/>
    </source>
</evidence>
<dbReference type="GO" id="GO:0045727">
    <property type="term" value="P:positive regulation of translation"/>
    <property type="evidence" value="ECO:0007669"/>
    <property type="project" value="UniProtKB-UniRule"/>
</dbReference>
<evidence type="ECO:0000313" key="16">
    <source>
        <dbReference type="Proteomes" id="UP000239649"/>
    </source>
</evidence>
<dbReference type="Pfam" id="PF00679">
    <property type="entry name" value="EFG_C"/>
    <property type="match status" value="1"/>
</dbReference>
<organism evidence="15 16">
    <name type="scientific">Micractinium conductrix</name>
    <dbReference type="NCBI Taxonomy" id="554055"/>
    <lineage>
        <taxon>Eukaryota</taxon>
        <taxon>Viridiplantae</taxon>
        <taxon>Chlorophyta</taxon>
        <taxon>core chlorophytes</taxon>
        <taxon>Trebouxiophyceae</taxon>
        <taxon>Chlorellales</taxon>
        <taxon>Chlorellaceae</taxon>
        <taxon>Chlorella clade</taxon>
        <taxon>Micractinium</taxon>
    </lineage>
</organism>
<keyword evidence="10" id="KW-0648">Protein biosynthesis</keyword>
<dbReference type="InterPro" id="IPR013842">
    <property type="entry name" value="LepA_CTD"/>
</dbReference>
<evidence type="ECO:0000256" key="11">
    <source>
        <dbReference type="PROSITE-ProRule" id="PRU01240"/>
    </source>
</evidence>
<feature type="active site" description="Charge relay system" evidence="11">
    <location>
        <position position="252"/>
    </location>
</feature>
<keyword evidence="2 11" id="KW-0645">Protease</keyword>
<dbReference type="SUPFAM" id="SSF50447">
    <property type="entry name" value="Translation proteins"/>
    <property type="match status" value="1"/>
</dbReference>
<dbReference type="PROSITE" id="PS51722">
    <property type="entry name" value="G_TR_2"/>
    <property type="match status" value="1"/>
</dbReference>
<comment type="subcellular location">
    <subcellularLocation>
        <location evidence="10">Mitochondrion inner membrane</location>
        <topology evidence="10">Peripheral membrane protein</topology>
        <orientation evidence="10">Matrix side</orientation>
    </subcellularLocation>
</comment>
<reference evidence="15 16" key="1">
    <citation type="journal article" date="2018" name="Plant J.">
        <title>Genome sequences of Chlorella sorokiniana UTEX 1602 and Micractinium conductrix SAG 241.80: implications to maltose excretion by a green alga.</title>
        <authorList>
            <person name="Arriola M.B."/>
            <person name="Velmurugan N."/>
            <person name="Zhang Y."/>
            <person name="Plunkett M.H."/>
            <person name="Hondzo H."/>
            <person name="Barney B.M."/>
        </authorList>
    </citation>
    <scope>NUCLEOTIDE SEQUENCE [LARGE SCALE GENOMIC DNA]</scope>
    <source>
        <strain evidence="15 16">SAG 241.80</strain>
    </source>
</reference>
<keyword evidence="5 10" id="KW-0378">Hydrolase</keyword>
<dbReference type="PROSITE" id="PS00138">
    <property type="entry name" value="SUBTILASE_SER"/>
    <property type="match status" value="1"/>
</dbReference>
<feature type="chain" id="PRO_5015178378" description="Translation factor GUF1 homolog, mitochondrial" evidence="13">
    <location>
        <begin position="25"/>
        <end position="1573"/>
    </location>
</feature>
<evidence type="ECO:0000256" key="12">
    <source>
        <dbReference type="SAM" id="MobiDB-lite"/>
    </source>
</evidence>
<dbReference type="GO" id="GO:0003924">
    <property type="term" value="F:GTPase activity"/>
    <property type="evidence" value="ECO:0007669"/>
    <property type="project" value="UniProtKB-UniRule"/>
</dbReference>
<dbReference type="Proteomes" id="UP000239649">
    <property type="component" value="Unassembled WGS sequence"/>
</dbReference>
<evidence type="ECO:0000256" key="5">
    <source>
        <dbReference type="ARBA" id="ARBA00022801"/>
    </source>
</evidence>
<comment type="catalytic activity">
    <reaction evidence="10">
        <text>GTP + H2O = GDP + phosphate + H(+)</text>
        <dbReference type="Rhea" id="RHEA:19669"/>
        <dbReference type="ChEBI" id="CHEBI:15377"/>
        <dbReference type="ChEBI" id="CHEBI:15378"/>
        <dbReference type="ChEBI" id="CHEBI:37565"/>
        <dbReference type="ChEBI" id="CHEBI:43474"/>
        <dbReference type="ChEBI" id="CHEBI:58189"/>
        <dbReference type="EC" id="3.6.5.n1"/>
    </reaction>
</comment>
<comment type="similarity">
    <text evidence="1">Belongs to the TRAFAC class translation factor GTPase superfamily. Classic translation factor GTPase family. LepA subfamily.</text>
</comment>
<keyword evidence="3 10" id="KW-0547">Nucleotide-binding</keyword>
<dbReference type="CDD" id="cd16260">
    <property type="entry name" value="EF4_III"/>
    <property type="match status" value="1"/>
</dbReference>
<dbReference type="InterPro" id="IPR000795">
    <property type="entry name" value="T_Tr_GTP-bd_dom"/>
</dbReference>
<dbReference type="GO" id="GO:0005759">
    <property type="term" value="C:mitochondrial matrix"/>
    <property type="evidence" value="ECO:0007669"/>
    <property type="project" value="UniProtKB-UniRule"/>
</dbReference>
<evidence type="ECO:0000259" key="14">
    <source>
        <dbReference type="PROSITE" id="PS51722"/>
    </source>
</evidence>
<dbReference type="GO" id="GO:0005743">
    <property type="term" value="C:mitochondrial inner membrane"/>
    <property type="evidence" value="ECO:0007669"/>
    <property type="project" value="UniProtKB-SubCell"/>
</dbReference>
<dbReference type="FunFam" id="3.30.70.870:FF:000004">
    <property type="entry name" value="Translation factor GUF1, mitochondrial"/>
    <property type="match status" value="1"/>
</dbReference>
<evidence type="ECO:0000256" key="2">
    <source>
        <dbReference type="ARBA" id="ARBA00022670"/>
    </source>
</evidence>
<dbReference type="PROSITE" id="PS51892">
    <property type="entry name" value="SUBTILASE"/>
    <property type="match status" value="1"/>
</dbReference>
<evidence type="ECO:0000256" key="13">
    <source>
        <dbReference type="SAM" id="SignalP"/>
    </source>
</evidence>
<feature type="binding site" evidence="10">
    <location>
        <begin position="1053"/>
        <end position="1057"/>
    </location>
    <ligand>
        <name>GTP</name>
        <dbReference type="ChEBI" id="CHEBI:37565"/>
    </ligand>
</feature>
<dbReference type="CDD" id="cd03699">
    <property type="entry name" value="EF4_II"/>
    <property type="match status" value="1"/>
</dbReference>
<evidence type="ECO:0000256" key="3">
    <source>
        <dbReference type="ARBA" id="ARBA00022741"/>
    </source>
</evidence>
<dbReference type="SUPFAM" id="SSF52540">
    <property type="entry name" value="P-loop containing nucleoside triphosphate hydrolases"/>
    <property type="match status" value="1"/>
</dbReference>
<feature type="active site" description="Charge relay system" evidence="11">
    <location>
        <position position="421"/>
    </location>
</feature>
<evidence type="ECO:0000256" key="1">
    <source>
        <dbReference type="ARBA" id="ARBA00005454"/>
    </source>
</evidence>
<dbReference type="GO" id="GO:0097177">
    <property type="term" value="F:mitochondrial ribosome binding"/>
    <property type="evidence" value="ECO:0007669"/>
    <property type="project" value="TreeGrafter"/>
</dbReference>
<dbReference type="InterPro" id="IPR015500">
    <property type="entry name" value="Peptidase_S8_subtilisin-rel"/>
</dbReference>
<dbReference type="GO" id="GO:0006412">
    <property type="term" value="P:translation"/>
    <property type="evidence" value="ECO:0007669"/>
    <property type="project" value="UniProtKB-KW"/>
</dbReference>
<keyword evidence="7 10" id="KW-0496">Mitochondrion</keyword>
<dbReference type="Gene3D" id="3.30.70.240">
    <property type="match status" value="1"/>
</dbReference>
<evidence type="ECO:0000256" key="10">
    <source>
        <dbReference type="HAMAP-Rule" id="MF_03137"/>
    </source>
</evidence>
<dbReference type="CDD" id="cd03709">
    <property type="entry name" value="lepA_C"/>
    <property type="match status" value="1"/>
</dbReference>
<dbReference type="Pfam" id="PF00082">
    <property type="entry name" value="Peptidase_S8"/>
    <property type="match status" value="1"/>
</dbReference>
<proteinExistence type="inferred from homology"/>
<evidence type="ECO:0000256" key="4">
    <source>
        <dbReference type="ARBA" id="ARBA00022792"/>
    </source>
</evidence>
<comment type="similarity">
    <text evidence="10">Belongs to the GTP-binding elongation factor family. LepA subfamily.</text>
</comment>
<sequence>MKAAWRLLLLVAAGWLYNVGAVAAAAAASAGSGDAAAAAVGKASLRRVPRGAPRWAPDRVLVRFKQGDAAAAAAAAAQARNPLPGLVLQRLAGEHHSLPVAPGTSGSTGGAATAAAARPATQLSADGVFVFSVTDSSSVPKKLAQLRANPLVASAEPDWFRYVSLAPNDALYPPTDSDQGLWHLQRVGMPTAWATTTGSKAARVCVIDTGARNTHEDLTGNIVDGWNRAVIGGLQPTPGTDAYKDINDLDGHGSHTAGTVGSVGNNGVGITGAAWNVSLLICKASENGLLPVSALLDCYYLCRKNKAHVVSASYAAPDLSLLEYDQIAKLRDAGILLVAATGNDNADTDEGPQYPASLSADSPGLPALDNVIGVAATQGDDALAWWSNYGLATAQLAAPGVNILSTLNQGDQDYAWLSGTSMATPLVAGTLALLKSAAPWANHTQLSRNALLSSVDKVPALSGWVTTGGRLNAAQAVAAILGVPAPPPPPPPASAWTEESGVRYELFGPENLRLNVSNSTAAACLDGCAFNPGCYLAVSYGATKPNVSGYLPFSCLHGDDSMLIDARVADGTAVSGFRKPPPRPPSPPPQPAPPPQPPIKSPPPQPPQPPPAAPGTWANPRVISAPFPQTPYLSPNITPWPLTISWTAEIRTYLSSTHPLPSCGPARNQSVVFQWYSGSMQGGQLLASSCNYTLGDPVFSALSSASADGGPYQCIGGNDDDDAYCAANSADVRSFTLAFPVRPQTYYWLAVAPFRHGNGPIVRLSLTASPGPAPPSSPPPPPPSPSPPPLPPPTPSPTPLPPAVTRSWGNPASIPSLPWTSPSLSPSSFLPGASPAPCAHARAKAAVFRWQSGAGQAGLLDITSCGLTSGDPVVWVLSSPNPVGGPFACVGGADDNDACASNTQTTGAFSVTVDFQPSTHYFIAVAPYSDASVQPTFTFTQAGLASQAAPEQAAAGDPNVDPSRGFVRGGYSVANFPLERIRNFSIIAHVDHGKSTLADRLLEVTGAIATGGQAQYLDKLQVERERGITVKAQTVSLVYRHSDGADYLLNLIDTPGHVDFSYEVSRSLAACQGALLLVDASQGVQAQTVANFFLAFELDLSIVPVLNKCDMDSAEPDRVAQQLKDAFDIEPAECLRVSAKTGMGLGSVLPAVVQRIPPPQGEPSGELRMLLFDAYHDEYRGVVCLVEVLDGRVQKGDKITAASTGTNYEVNEVGLLAPDPHPTGELLTGQVGYMLVGMKDTRSARVGDTWHHYRKPVPSLPGFKPAKSMVFAGIFPLSAADFEQLQYAVERLTLNDASVTVRRENSNALGAGFRCGFLGLLHMDVFRQRLEQEHGASVIVTAPTVPCRVVLPGGEELELQNPAEFPLNTKVAAVWEPTVAATVVTPNEFVGSIMQLCQDRRGDLEEHAVLGAGRTLLKYHLPLAELGGDFYDELKSLSSGYASFDYEEAEYRSADLQRLDILINGESVDALARVVHRDKAQAVGRRLCAKLRDLMDRQQFEVVLQAAAGGRIVARETLRAFRKNVLAKCYGGDISRKRKLLEKQKEGKKRMRKLGSVDVPQEVFHELMRVGNK</sequence>
<evidence type="ECO:0000256" key="8">
    <source>
        <dbReference type="ARBA" id="ARBA00023134"/>
    </source>
</evidence>
<dbReference type="PANTHER" id="PTHR43512:SF7">
    <property type="entry name" value="TRANSLATION FACTOR GUF1, MITOCHONDRIAL"/>
    <property type="match status" value="1"/>
</dbReference>
<dbReference type="InterPro" id="IPR023828">
    <property type="entry name" value="Peptidase_S8_Ser-AS"/>
</dbReference>
<feature type="binding site" evidence="10">
    <location>
        <begin position="988"/>
        <end position="995"/>
    </location>
    <ligand>
        <name>GTP</name>
        <dbReference type="ChEBI" id="CHEBI:37565"/>
    </ligand>
</feature>
<dbReference type="SUPFAM" id="SSF52743">
    <property type="entry name" value="Subtilisin-like"/>
    <property type="match status" value="1"/>
</dbReference>
<feature type="compositionally biased region" description="Pro residues" evidence="12">
    <location>
        <begin position="771"/>
        <end position="802"/>
    </location>
</feature>
<dbReference type="PANTHER" id="PTHR43512">
    <property type="entry name" value="TRANSLATION FACTOR GUF1-RELATED"/>
    <property type="match status" value="1"/>
</dbReference>
<dbReference type="InterPro" id="IPR009000">
    <property type="entry name" value="Transl_B-barrel_sf"/>
</dbReference>
<dbReference type="InterPro" id="IPR035654">
    <property type="entry name" value="LepA_IV"/>
</dbReference>
<dbReference type="SMART" id="SM00838">
    <property type="entry name" value="EFG_C"/>
    <property type="match status" value="1"/>
</dbReference>
<evidence type="ECO:0000256" key="9">
    <source>
        <dbReference type="ARBA" id="ARBA00023136"/>
    </source>
</evidence>
<feature type="region of interest" description="Disordered" evidence="12">
    <location>
        <begin position="763"/>
        <end position="809"/>
    </location>
</feature>
<protein>
    <recommendedName>
        <fullName evidence="10">Translation factor GUF1 homolog, mitochondrial</fullName>
        <ecNumber evidence="10">3.6.5.n1</ecNumber>
    </recommendedName>
    <alternativeName>
        <fullName evidence="10">Elongation factor 4 homolog</fullName>
        <shortName evidence="10">EF-4</shortName>
    </alternativeName>
    <alternativeName>
        <fullName evidence="10">GTPase GUF1 homolog</fullName>
    </alternativeName>
    <alternativeName>
        <fullName evidence="10">Ribosomal back-translocase</fullName>
    </alternativeName>
</protein>
<dbReference type="Gene3D" id="3.40.50.300">
    <property type="entry name" value="P-loop containing nucleotide triphosphate hydrolases"/>
    <property type="match status" value="1"/>
</dbReference>
<keyword evidence="6 11" id="KW-0720">Serine protease</keyword>
<dbReference type="HAMAP" id="MF_00071">
    <property type="entry name" value="LepA"/>
    <property type="match status" value="1"/>
</dbReference>
<evidence type="ECO:0000256" key="7">
    <source>
        <dbReference type="ARBA" id="ARBA00023128"/>
    </source>
</evidence>
<comment type="caution">
    <text evidence="10">Lacks conserved residue(s) required for the propagation of feature annotation.</text>
</comment>
<keyword evidence="16" id="KW-1185">Reference proteome</keyword>
<keyword evidence="4 10" id="KW-0999">Mitochondrion inner membrane</keyword>
<accession>A0A2P6VQ36</accession>
<dbReference type="FunFam" id="3.40.50.300:FF:000078">
    <property type="entry name" value="Elongation factor 4"/>
    <property type="match status" value="1"/>
</dbReference>
<dbReference type="InterPro" id="IPR038363">
    <property type="entry name" value="LepA_C_sf"/>
</dbReference>
<name>A0A2P6VQ36_9CHLO</name>
<dbReference type="InterPro" id="IPR000209">
    <property type="entry name" value="Peptidase_S8/S53_dom"/>
</dbReference>
<dbReference type="STRING" id="554055.A0A2P6VQ36"/>
<keyword evidence="13" id="KW-0732">Signal</keyword>
<dbReference type="InterPro" id="IPR035647">
    <property type="entry name" value="EFG_III/V"/>
</dbReference>
<feature type="compositionally biased region" description="Pro residues" evidence="12">
    <location>
        <begin position="582"/>
        <end position="613"/>
    </location>
</feature>
<dbReference type="GO" id="GO:0005525">
    <property type="term" value="F:GTP binding"/>
    <property type="evidence" value="ECO:0007669"/>
    <property type="project" value="UniProtKB-UniRule"/>
</dbReference>
<comment type="caution">
    <text evidence="15">The sequence shown here is derived from an EMBL/GenBank/DDBJ whole genome shotgun (WGS) entry which is preliminary data.</text>
</comment>
<dbReference type="InterPro" id="IPR000640">
    <property type="entry name" value="EFG_V-like"/>
</dbReference>
<dbReference type="FunFam" id="3.30.70.240:FF:000007">
    <property type="entry name" value="Translation factor GUF1, mitochondrial"/>
    <property type="match status" value="1"/>
</dbReference>
<dbReference type="Pfam" id="PF06421">
    <property type="entry name" value="LepA_C"/>
    <property type="match status" value="1"/>
</dbReference>
<dbReference type="InterPro" id="IPR027417">
    <property type="entry name" value="P-loop_NTPase"/>
</dbReference>
<dbReference type="OrthoDB" id="1074at2759"/>
<feature type="active site" description="Charge relay system" evidence="11">
    <location>
        <position position="208"/>
    </location>
</feature>
<dbReference type="Gene3D" id="3.40.50.200">
    <property type="entry name" value="Peptidase S8/S53 domain"/>
    <property type="match status" value="1"/>
</dbReference>
<dbReference type="InterPro" id="IPR036852">
    <property type="entry name" value="Peptidase_S8/S53_dom_sf"/>
</dbReference>
<dbReference type="GO" id="GO:0004252">
    <property type="term" value="F:serine-type endopeptidase activity"/>
    <property type="evidence" value="ECO:0007669"/>
    <property type="project" value="UniProtKB-UniRule"/>
</dbReference>
<feature type="domain" description="Tr-type G" evidence="14">
    <location>
        <begin position="979"/>
        <end position="1160"/>
    </location>
</feature>
<dbReference type="SUPFAM" id="SSF54980">
    <property type="entry name" value="EF-G C-terminal domain-like"/>
    <property type="match status" value="2"/>
</dbReference>
<dbReference type="FunFam" id="3.30.70.2570:FF:000001">
    <property type="entry name" value="Translation factor GUF1, mitochondrial"/>
    <property type="match status" value="1"/>
</dbReference>
<dbReference type="Pfam" id="PF00009">
    <property type="entry name" value="GTP_EFTU"/>
    <property type="match status" value="1"/>
</dbReference>
<dbReference type="InterPro" id="IPR006297">
    <property type="entry name" value="EF-4"/>
</dbReference>
<dbReference type="CDD" id="cd01890">
    <property type="entry name" value="LepA"/>
    <property type="match status" value="1"/>
</dbReference>
<dbReference type="GO" id="GO:0006508">
    <property type="term" value="P:proteolysis"/>
    <property type="evidence" value="ECO:0007669"/>
    <property type="project" value="UniProtKB-KW"/>
</dbReference>
<comment type="similarity">
    <text evidence="11">Belongs to the peptidase S8 family.</text>
</comment>
<dbReference type="PRINTS" id="PR00723">
    <property type="entry name" value="SUBTILISIN"/>
</dbReference>